<dbReference type="InterPro" id="IPR029058">
    <property type="entry name" value="AB_hydrolase_fold"/>
</dbReference>
<feature type="domain" description="Alpha/beta hydrolase fold-3" evidence="2">
    <location>
        <begin position="73"/>
        <end position="182"/>
    </location>
</feature>
<dbReference type="Pfam" id="PF07859">
    <property type="entry name" value="Abhydrolase_3"/>
    <property type="match status" value="1"/>
</dbReference>
<dbReference type="InterPro" id="IPR050300">
    <property type="entry name" value="GDXG_lipolytic_enzyme"/>
</dbReference>
<keyword evidence="1 3" id="KW-0378">Hydrolase</keyword>
<organism evidence="3 4">
    <name type="scientific">Phreatobacter oligotrophus</name>
    <dbReference type="NCBI Taxonomy" id="1122261"/>
    <lineage>
        <taxon>Bacteria</taxon>
        <taxon>Pseudomonadati</taxon>
        <taxon>Pseudomonadota</taxon>
        <taxon>Alphaproteobacteria</taxon>
        <taxon>Hyphomicrobiales</taxon>
        <taxon>Phreatobacteraceae</taxon>
        <taxon>Phreatobacter</taxon>
    </lineage>
</organism>
<dbReference type="RefSeq" id="WP_245902006.1">
    <property type="nucleotide sequence ID" value="NZ_PZZL01000004.1"/>
</dbReference>
<evidence type="ECO:0000256" key="1">
    <source>
        <dbReference type="ARBA" id="ARBA00022801"/>
    </source>
</evidence>
<protein>
    <submittedName>
        <fullName evidence="3">Alpha/beta hydrolase family protein</fullName>
    </submittedName>
</protein>
<name>A0A2T4Z685_9HYPH</name>
<dbReference type="SUPFAM" id="SSF53474">
    <property type="entry name" value="alpha/beta-Hydrolases"/>
    <property type="match status" value="1"/>
</dbReference>
<dbReference type="Proteomes" id="UP000241808">
    <property type="component" value="Unassembled WGS sequence"/>
</dbReference>
<accession>A0A2T4Z685</accession>
<reference evidence="3 4" key="1">
    <citation type="submission" date="2018-04" db="EMBL/GenBank/DDBJ databases">
        <title>Genomic Encyclopedia of Archaeal and Bacterial Type Strains, Phase II (KMG-II): from individual species to whole genera.</title>
        <authorList>
            <person name="Goeker M."/>
        </authorList>
    </citation>
    <scope>NUCLEOTIDE SEQUENCE [LARGE SCALE GENOMIC DNA]</scope>
    <source>
        <strain evidence="3 4">DSM 25521</strain>
    </source>
</reference>
<gene>
    <name evidence="3" type="ORF">C8P69_104449</name>
</gene>
<evidence type="ECO:0000313" key="3">
    <source>
        <dbReference type="EMBL" id="PTM57395.1"/>
    </source>
</evidence>
<dbReference type="PANTHER" id="PTHR48081">
    <property type="entry name" value="AB HYDROLASE SUPERFAMILY PROTEIN C4A8.06C"/>
    <property type="match status" value="1"/>
</dbReference>
<keyword evidence="4" id="KW-1185">Reference proteome</keyword>
<sequence>MPIDVSPVPQALRDAAYNNGQAVPSWSDTFTRWTAESAVIRERFAATMDVPFGPGERQKVDLYPAREAGAPCLVYFHGGYWMRNRREMFAVLGEGVMAHGWSVAMPGYTLAPEASLASIVAECSAALDLLAADGARHGIAGPLIVAGWSAGGHLAAIALSHEAVTAGLAISGIFELAPLAGTYLNENLRLTADEISDLSPLRRPSVMKPLGITYGDRELPALVANSHAFHASRQRAGAPGPLVPAAGADHFSILDTMRDPEGILTRMLLDLAP</sequence>
<dbReference type="PANTHER" id="PTHR48081:SF33">
    <property type="entry name" value="KYNURENINE FORMAMIDASE"/>
    <property type="match status" value="1"/>
</dbReference>
<evidence type="ECO:0000259" key="2">
    <source>
        <dbReference type="Pfam" id="PF07859"/>
    </source>
</evidence>
<dbReference type="InterPro" id="IPR013094">
    <property type="entry name" value="AB_hydrolase_3"/>
</dbReference>
<evidence type="ECO:0000313" key="4">
    <source>
        <dbReference type="Proteomes" id="UP000241808"/>
    </source>
</evidence>
<dbReference type="Gene3D" id="3.40.50.1820">
    <property type="entry name" value="alpha/beta hydrolase"/>
    <property type="match status" value="1"/>
</dbReference>
<comment type="caution">
    <text evidence="3">The sequence shown here is derived from an EMBL/GenBank/DDBJ whole genome shotgun (WGS) entry which is preliminary data.</text>
</comment>
<dbReference type="AlphaFoldDB" id="A0A2T4Z685"/>
<dbReference type="EMBL" id="PZZL01000004">
    <property type="protein sequence ID" value="PTM57395.1"/>
    <property type="molecule type" value="Genomic_DNA"/>
</dbReference>
<proteinExistence type="predicted"/>
<dbReference type="GO" id="GO:0016787">
    <property type="term" value="F:hydrolase activity"/>
    <property type="evidence" value="ECO:0007669"/>
    <property type="project" value="UniProtKB-KW"/>
</dbReference>